<dbReference type="EMBL" id="JBGMDY010000005">
    <property type="protein sequence ID" value="KAL2333534.1"/>
    <property type="molecule type" value="Genomic_DNA"/>
</dbReference>
<dbReference type="Proteomes" id="UP001603857">
    <property type="component" value="Unassembled WGS sequence"/>
</dbReference>
<dbReference type="Gene3D" id="3.30.40.10">
    <property type="entry name" value="Zinc/RING finger domain, C3HC4 (zinc finger)"/>
    <property type="match status" value="1"/>
</dbReference>
<name>A0ABD1MCL1_9FABA</name>
<dbReference type="PANTHER" id="PTHR22937">
    <property type="entry name" value="E3 UBIQUITIN-PROTEIN LIGASE RNF165"/>
    <property type="match status" value="1"/>
</dbReference>
<reference evidence="10 11" key="1">
    <citation type="submission" date="2024-08" db="EMBL/GenBank/DDBJ databases">
        <title>Insights into the chromosomal genome structure of Flemingia macrophylla.</title>
        <authorList>
            <person name="Ding Y."/>
            <person name="Zhao Y."/>
            <person name="Bi W."/>
            <person name="Wu M."/>
            <person name="Zhao G."/>
            <person name="Gong Y."/>
            <person name="Li W."/>
            <person name="Zhang P."/>
        </authorList>
    </citation>
    <scope>NUCLEOTIDE SEQUENCE [LARGE SCALE GENOMIC DNA]</scope>
    <source>
        <strain evidence="10">DYQJB</strain>
        <tissue evidence="10">Leaf</tissue>
    </source>
</reference>
<dbReference type="InterPro" id="IPR045191">
    <property type="entry name" value="MBR1/2-like"/>
</dbReference>
<feature type="domain" description="RING-type" evidence="9">
    <location>
        <begin position="69"/>
        <end position="111"/>
    </location>
</feature>
<keyword evidence="4" id="KW-0479">Metal-binding</keyword>
<evidence type="ECO:0000259" key="9">
    <source>
        <dbReference type="PROSITE" id="PS50089"/>
    </source>
</evidence>
<evidence type="ECO:0000313" key="11">
    <source>
        <dbReference type="Proteomes" id="UP001603857"/>
    </source>
</evidence>
<dbReference type="InterPro" id="IPR001841">
    <property type="entry name" value="Znf_RING"/>
</dbReference>
<proteinExistence type="predicted"/>
<dbReference type="SMART" id="SM00184">
    <property type="entry name" value="RING"/>
    <property type="match status" value="1"/>
</dbReference>
<dbReference type="PROSITE" id="PS50089">
    <property type="entry name" value="ZF_RING_2"/>
    <property type="match status" value="1"/>
</dbReference>
<dbReference type="Pfam" id="PF13639">
    <property type="entry name" value="zf-RING_2"/>
    <property type="match status" value="1"/>
</dbReference>
<evidence type="ECO:0000256" key="1">
    <source>
        <dbReference type="ARBA" id="ARBA00000900"/>
    </source>
</evidence>
<evidence type="ECO:0000256" key="5">
    <source>
        <dbReference type="ARBA" id="ARBA00022771"/>
    </source>
</evidence>
<organism evidence="10 11">
    <name type="scientific">Flemingia macrophylla</name>
    <dbReference type="NCBI Taxonomy" id="520843"/>
    <lineage>
        <taxon>Eukaryota</taxon>
        <taxon>Viridiplantae</taxon>
        <taxon>Streptophyta</taxon>
        <taxon>Embryophyta</taxon>
        <taxon>Tracheophyta</taxon>
        <taxon>Spermatophyta</taxon>
        <taxon>Magnoliopsida</taxon>
        <taxon>eudicotyledons</taxon>
        <taxon>Gunneridae</taxon>
        <taxon>Pentapetalae</taxon>
        <taxon>rosids</taxon>
        <taxon>fabids</taxon>
        <taxon>Fabales</taxon>
        <taxon>Fabaceae</taxon>
        <taxon>Papilionoideae</taxon>
        <taxon>50 kb inversion clade</taxon>
        <taxon>NPAAA clade</taxon>
        <taxon>indigoferoid/millettioid clade</taxon>
        <taxon>Phaseoleae</taxon>
        <taxon>Flemingia</taxon>
    </lineage>
</organism>
<comment type="caution">
    <text evidence="10">The sequence shown here is derived from an EMBL/GenBank/DDBJ whole genome shotgun (WGS) entry which is preliminary data.</text>
</comment>
<dbReference type="GO" id="GO:0061630">
    <property type="term" value="F:ubiquitin protein ligase activity"/>
    <property type="evidence" value="ECO:0007669"/>
    <property type="project" value="UniProtKB-EC"/>
</dbReference>
<comment type="catalytic activity">
    <reaction evidence="1">
        <text>S-ubiquitinyl-[E2 ubiquitin-conjugating enzyme]-L-cysteine + [acceptor protein]-L-lysine = [E2 ubiquitin-conjugating enzyme]-L-cysteine + N(6)-ubiquitinyl-[acceptor protein]-L-lysine.</text>
        <dbReference type="EC" id="2.3.2.27"/>
    </reaction>
</comment>
<keyword evidence="11" id="KW-1185">Reference proteome</keyword>
<evidence type="ECO:0000256" key="4">
    <source>
        <dbReference type="ARBA" id="ARBA00022723"/>
    </source>
</evidence>
<dbReference type="SUPFAM" id="SSF57850">
    <property type="entry name" value="RING/U-box"/>
    <property type="match status" value="1"/>
</dbReference>
<sequence>MDRTSMFQDWVDLGVSPLLDAILQTGMQGEFDIIQPHEDLSEEEILQYIKRENFKVVIHENIPEEKDKCAICLEDYVDGEEIGKLDLCVHKFHIQCIKQWLMENNVCPICRRTALNVHNVENEVLTEDNNEDVNNA</sequence>
<dbReference type="EC" id="2.3.2.27" evidence="2"/>
<evidence type="ECO:0000313" key="10">
    <source>
        <dbReference type="EMBL" id="KAL2333534.1"/>
    </source>
</evidence>
<evidence type="ECO:0000256" key="6">
    <source>
        <dbReference type="ARBA" id="ARBA00022786"/>
    </source>
</evidence>
<evidence type="ECO:0000256" key="3">
    <source>
        <dbReference type="ARBA" id="ARBA00022679"/>
    </source>
</evidence>
<accession>A0ABD1MCL1</accession>
<keyword evidence="5 8" id="KW-0863">Zinc-finger</keyword>
<evidence type="ECO:0000256" key="2">
    <source>
        <dbReference type="ARBA" id="ARBA00012483"/>
    </source>
</evidence>
<keyword evidence="6" id="KW-0833">Ubl conjugation pathway</keyword>
<evidence type="ECO:0000256" key="7">
    <source>
        <dbReference type="ARBA" id="ARBA00022833"/>
    </source>
</evidence>
<dbReference type="InterPro" id="IPR013083">
    <property type="entry name" value="Znf_RING/FYVE/PHD"/>
</dbReference>
<gene>
    <name evidence="10" type="ORF">Fmac_014747</name>
</gene>
<keyword evidence="7" id="KW-0862">Zinc</keyword>
<protein>
    <recommendedName>
        <fullName evidence="2">RING-type E3 ubiquitin transferase</fullName>
        <ecNumber evidence="2">2.3.2.27</ecNumber>
    </recommendedName>
</protein>
<dbReference type="PANTHER" id="PTHR22937:SF163">
    <property type="entry name" value="RING-TYPE E3 UBIQUITIN TRANSFERASE"/>
    <property type="match status" value="1"/>
</dbReference>
<dbReference type="AlphaFoldDB" id="A0ABD1MCL1"/>
<dbReference type="GO" id="GO:0008270">
    <property type="term" value="F:zinc ion binding"/>
    <property type="evidence" value="ECO:0007669"/>
    <property type="project" value="UniProtKB-KW"/>
</dbReference>
<keyword evidence="3" id="KW-0808">Transferase</keyword>
<evidence type="ECO:0000256" key="8">
    <source>
        <dbReference type="PROSITE-ProRule" id="PRU00175"/>
    </source>
</evidence>